<dbReference type="GO" id="GO:0003677">
    <property type="term" value="F:DNA binding"/>
    <property type="evidence" value="ECO:0007669"/>
    <property type="project" value="UniProtKB-KW"/>
</dbReference>
<reference evidence="4 5" key="1">
    <citation type="submission" date="2018-07" db="EMBL/GenBank/DDBJ databases">
        <title>Complete genome sequence of Flavobacterium psychrolimnae LMG 22018.</title>
        <authorList>
            <person name="Kim D.-U."/>
        </authorList>
    </citation>
    <scope>NUCLEOTIDE SEQUENCE [LARGE SCALE GENOMIC DNA]</scope>
    <source>
        <strain evidence="4 5">LMG 22018</strain>
    </source>
</reference>
<feature type="domain" description="Phage integrase SAM-like" evidence="3">
    <location>
        <begin position="111"/>
        <end position="213"/>
    </location>
</feature>
<comment type="caution">
    <text evidence="4">The sequence shown here is derived from an EMBL/GenBank/DDBJ whole genome shotgun (WGS) entry which is preliminary data.</text>
</comment>
<dbReference type="GO" id="GO:0015074">
    <property type="term" value="P:DNA integration"/>
    <property type="evidence" value="ECO:0007669"/>
    <property type="project" value="InterPro"/>
</dbReference>
<dbReference type="RefSeq" id="WP_113633423.1">
    <property type="nucleotide sequence ID" value="NZ_QNUX01000001.1"/>
</dbReference>
<name>A0A366B3X0_9FLAO</name>
<keyword evidence="5" id="KW-1185">Reference proteome</keyword>
<dbReference type="InterPro" id="IPR025269">
    <property type="entry name" value="SAM-like_dom"/>
</dbReference>
<keyword evidence="1" id="KW-0238">DNA-binding</keyword>
<dbReference type="Proteomes" id="UP000253676">
    <property type="component" value="Unassembled WGS sequence"/>
</dbReference>
<dbReference type="InterPro" id="IPR011010">
    <property type="entry name" value="DNA_brk_join_enz"/>
</dbReference>
<organism evidence="4 5">
    <name type="scientific">Flavobacterium psychrolimnae</name>
    <dbReference type="NCBI Taxonomy" id="249351"/>
    <lineage>
        <taxon>Bacteria</taxon>
        <taxon>Pseudomonadati</taxon>
        <taxon>Bacteroidota</taxon>
        <taxon>Flavobacteriia</taxon>
        <taxon>Flavobacteriales</taxon>
        <taxon>Flavobacteriaceae</taxon>
        <taxon>Flavobacterium</taxon>
    </lineage>
</organism>
<gene>
    <name evidence="4" type="ORF">DR980_01135</name>
</gene>
<evidence type="ECO:0000256" key="1">
    <source>
        <dbReference type="ARBA" id="ARBA00023125"/>
    </source>
</evidence>
<dbReference type="Gene3D" id="1.10.443.10">
    <property type="entry name" value="Intergrase catalytic core"/>
    <property type="match status" value="1"/>
</dbReference>
<dbReference type="EMBL" id="QNUX01000001">
    <property type="protein sequence ID" value="RBN51799.1"/>
    <property type="molecule type" value="Genomic_DNA"/>
</dbReference>
<protein>
    <recommendedName>
        <fullName evidence="3">Phage integrase SAM-like domain-containing protein</fullName>
    </recommendedName>
</protein>
<accession>A0A366B3X0</accession>
<dbReference type="InterPro" id="IPR013762">
    <property type="entry name" value="Integrase-like_cat_sf"/>
</dbReference>
<dbReference type="Gene3D" id="1.10.150.130">
    <property type="match status" value="1"/>
</dbReference>
<evidence type="ECO:0000256" key="2">
    <source>
        <dbReference type="ARBA" id="ARBA00023172"/>
    </source>
</evidence>
<proteinExistence type="predicted"/>
<evidence type="ECO:0000313" key="4">
    <source>
        <dbReference type="EMBL" id="RBN51799.1"/>
    </source>
</evidence>
<dbReference type="Pfam" id="PF13102">
    <property type="entry name" value="Phage_int_SAM_5"/>
    <property type="match status" value="1"/>
</dbReference>
<dbReference type="GO" id="GO:0006310">
    <property type="term" value="P:DNA recombination"/>
    <property type="evidence" value="ECO:0007669"/>
    <property type="project" value="UniProtKB-KW"/>
</dbReference>
<dbReference type="OrthoDB" id="892893at2"/>
<dbReference type="AlphaFoldDB" id="A0A366B3X0"/>
<dbReference type="SUPFAM" id="SSF56349">
    <property type="entry name" value="DNA breaking-rejoining enzymes"/>
    <property type="match status" value="1"/>
</dbReference>
<dbReference type="InterPro" id="IPR010998">
    <property type="entry name" value="Integrase_recombinase_N"/>
</dbReference>
<sequence length="419" mass="48313">MATLKFKLRNESDNSNIYVYYSISQKVRLWRKTGFVINFKDWNAEKEQSRLKDNESKKLNIRLAELKIHLEKHYNNAVSGGVEFTGDWLQAKIDIFNNKVAVVDLDILTNYIQKYIDDAPYKQNQKKELGLSNGRVQNLKLFKNTILKYEVEVLKGKSILVKEVNLQFLEKYKMWMFAKGYSTNYVGKNIANFRTVCRDAFKNDIETSTQVKNFKGVSESKEPQDIIVLSEIEQESIKKAVLTREALINARKWLLLGCLIGQRAGDLLSITENNIKEISGAKIIELKQQKTGKLVAIPLLPKAIEIVESGMPYKISLSRFNEYIKDVCKEAELNTPTKWRKKETQGEPSVIKISPKHEAVSSHICRRSFATNFYTRIPTPILMNITAHGTERMFLSYIGKTTYENAHQMLEYFGRLADK</sequence>
<evidence type="ECO:0000313" key="5">
    <source>
        <dbReference type="Proteomes" id="UP000253676"/>
    </source>
</evidence>
<evidence type="ECO:0000259" key="3">
    <source>
        <dbReference type="Pfam" id="PF13102"/>
    </source>
</evidence>
<keyword evidence="2" id="KW-0233">DNA recombination</keyword>